<gene>
    <name evidence="1" type="ORF">G5I_12560</name>
</gene>
<evidence type="ECO:0000313" key="1">
    <source>
        <dbReference type="EMBL" id="EGI59226.1"/>
    </source>
</evidence>
<reference evidence="1" key="1">
    <citation type="submission" date="2011-02" db="EMBL/GenBank/DDBJ databases">
        <title>The genome of the leaf-cutting ant Acromyrmex echinatior suggests key adaptations to social evolution and fungus farming.</title>
        <authorList>
            <person name="Nygaard S."/>
            <person name="Zhang G."/>
        </authorList>
    </citation>
    <scope>NUCLEOTIDE SEQUENCE</scope>
</reference>
<dbReference type="EMBL" id="GL888591">
    <property type="protein sequence ID" value="EGI59226.1"/>
    <property type="molecule type" value="Genomic_DNA"/>
</dbReference>
<accession>F4X2N0</accession>
<dbReference type="AlphaFoldDB" id="F4X2N0"/>
<dbReference type="Proteomes" id="UP000007755">
    <property type="component" value="Unassembled WGS sequence"/>
</dbReference>
<proteinExistence type="predicted"/>
<dbReference type="InParanoid" id="F4X2N0"/>
<sequence length="393" mass="45769">MEREIGDDRDRRKDDDASTFLEFSSQNDLRNISLSDLYEISCTTNDVCCTNLRNLPEHQLPEEEVEEEEGVYGSRRVLGRETKGSGSMLESRNRKNLAAVTERKPTKQRFVLINGSKQRRKTKWTEFSENYLYTCMYFKHHCSSFIAIEAKGERRNVLEAPLSYDQDPLTQGSESNFRLISTGSSAETFPLPIGSNCLAAGYLDFIDYQAVTRKCKFQIAFIRPAGNAPRRKDATMEIIQFPTNWDVLQMKLKYSSLYLTSTLKRTQIQSRNERRLDYAFKSEIDGFLTNKINRKSNFPMSFKRGNAFSDYLILIELTFKSITEVFKYRSYIQGLITENLDIMTSKKLQRKVYIKSSSEDRQADAEEKYNSFRKFTELRKRIAQNSVYTQIDF</sequence>
<keyword evidence="2" id="KW-1185">Reference proteome</keyword>
<name>F4X2N0_ACREC</name>
<evidence type="ECO:0000313" key="2">
    <source>
        <dbReference type="Proteomes" id="UP000007755"/>
    </source>
</evidence>
<organism evidence="2">
    <name type="scientific">Acromyrmex echinatior</name>
    <name type="common">Panamanian leafcutter ant</name>
    <name type="synonym">Acromyrmex octospinosus echinatior</name>
    <dbReference type="NCBI Taxonomy" id="103372"/>
    <lineage>
        <taxon>Eukaryota</taxon>
        <taxon>Metazoa</taxon>
        <taxon>Ecdysozoa</taxon>
        <taxon>Arthropoda</taxon>
        <taxon>Hexapoda</taxon>
        <taxon>Insecta</taxon>
        <taxon>Pterygota</taxon>
        <taxon>Neoptera</taxon>
        <taxon>Endopterygota</taxon>
        <taxon>Hymenoptera</taxon>
        <taxon>Apocrita</taxon>
        <taxon>Aculeata</taxon>
        <taxon>Formicoidea</taxon>
        <taxon>Formicidae</taxon>
        <taxon>Myrmicinae</taxon>
        <taxon>Acromyrmex</taxon>
    </lineage>
</organism>
<protein>
    <submittedName>
        <fullName evidence="1">Uncharacterized protein</fullName>
    </submittedName>
</protein>